<dbReference type="GO" id="GO:0008892">
    <property type="term" value="F:guanine deaminase activity"/>
    <property type="evidence" value="ECO:0007669"/>
    <property type="project" value="TreeGrafter"/>
</dbReference>
<keyword evidence="2" id="KW-0479">Metal-binding</keyword>
<keyword evidence="4" id="KW-0862">Zinc</keyword>
<accession>A0A6G5R6H1</accession>
<keyword evidence="3" id="KW-0378">Hydrolase</keyword>
<dbReference type="PANTHER" id="PTHR11271:SF6">
    <property type="entry name" value="GUANINE DEAMINASE"/>
    <property type="match status" value="1"/>
</dbReference>
<dbReference type="Gene3D" id="3.20.20.140">
    <property type="entry name" value="Metal-dependent hydrolases"/>
    <property type="match status" value="1"/>
</dbReference>
<evidence type="ECO:0000256" key="4">
    <source>
        <dbReference type="ARBA" id="ARBA00022833"/>
    </source>
</evidence>
<dbReference type="InterPro" id="IPR006680">
    <property type="entry name" value="Amidohydro-rel"/>
</dbReference>
<name>A0A6G5R6H1_9ACTN</name>
<gene>
    <name evidence="6" type="ORF">CEB94_00420</name>
</gene>
<dbReference type="GO" id="GO:0005829">
    <property type="term" value="C:cytosol"/>
    <property type="evidence" value="ECO:0007669"/>
    <property type="project" value="TreeGrafter"/>
</dbReference>
<proteinExistence type="predicted"/>
<dbReference type="Proteomes" id="UP000495940">
    <property type="component" value="Chromosome"/>
</dbReference>
<keyword evidence="7" id="KW-1185">Reference proteome</keyword>
<dbReference type="EMBL" id="CP021978">
    <property type="protein sequence ID" value="QCD53560.1"/>
    <property type="molecule type" value="Genomic_DNA"/>
</dbReference>
<comment type="cofactor">
    <cofactor evidence="1">
        <name>Zn(2+)</name>
        <dbReference type="ChEBI" id="CHEBI:29105"/>
    </cofactor>
</comment>
<evidence type="ECO:0000313" key="6">
    <source>
        <dbReference type="EMBL" id="QCD53560.1"/>
    </source>
</evidence>
<evidence type="ECO:0000259" key="5">
    <source>
        <dbReference type="Pfam" id="PF01979"/>
    </source>
</evidence>
<dbReference type="InterPro" id="IPR051607">
    <property type="entry name" value="Metallo-dep_hydrolases"/>
</dbReference>
<sequence>MQRNLRMLSGKVLMDRVAQNPHYLRDPDVQTAEDQTTELMDRWHGRGRLGYSISPRLALTCTEDMLTMVARLHRQQPDLWIQTHGAENPEEIKRVLDIYRAQDPSYRSYIDIYDRFGLLTDKIAVRALRAHRRH</sequence>
<reference evidence="6 7" key="1">
    <citation type="submission" date="2017-06" db="EMBL/GenBank/DDBJ databases">
        <title>Complete Genome Sequence of Streptomyces hawaiiensis NRRL 15010 and insights into acyldepsipeptides biosynthesis.</title>
        <authorList>
            <person name="Mariita R.M."/>
            <person name="Sello J.K."/>
        </authorList>
    </citation>
    <scope>NUCLEOTIDE SEQUENCE [LARGE SCALE GENOMIC DNA]</scope>
    <source>
        <strain evidence="6 7">ATCC 12236</strain>
    </source>
</reference>
<evidence type="ECO:0000256" key="1">
    <source>
        <dbReference type="ARBA" id="ARBA00001947"/>
    </source>
</evidence>
<dbReference type="RefSeq" id="WP_246111648.1">
    <property type="nucleotide sequence ID" value="NZ_CP021978.1"/>
</dbReference>
<evidence type="ECO:0000313" key="7">
    <source>
        <dbReference type="Proteomes" id="UP000495940"/>
    </source>
</evidence>
<dbReference type="SUPFAM" id="SSF51556">
    <property type="entry name" value="Metallo-dependent hydrolases"/>
    <property type="match status" value="1"/>
</dbReference>
<dbReference type="AlphaFoldDB" id="A0A6G5R6H1"/>
<feature type="domain" description="Amidohydrolase-related" evidence="5">
    <location>
        <begin position="4"/>
        <end position="100"/>
    </location>
</feature>
<evidence type="ECO:0000256" key="2">
    <source>
        <dbReference type="ARBA" id="ARBA00022723"/>
    </source>
</evidence>
<dbReference type="GO" id="GO:0046098">
    <property type="term" value="P:guanine metabolic process"/>
    <property type="evidence" value="ECO:0007669"/>
    <property type="project" value="TreeGrafter"/>
</dbReference>
<dbReference type="GO" id="GO:0008270">
    <property type="term" value="F:zinc ion binding"/>
    <property type="evidence" value="ECO:0007669"/>
    <property type="project" value="TreeGrafter"/>
</dbReference>
<protein>
    <recommendedName>
        <fullName evidence="5">Amidohydrolase-related domain-containing protein</fullName>
    </recommendedName>
</protein>
<dbReference type="PANTHER" id="PTHR11271">
    <property type="entry name" value="GUANINE DEAMINASE"/>
    <property type="match status" value="1"/>
</dbReference>
<evidence type="ECO:0000256" key="3">
    <source>
        <dbReference type="ARBA" id="ARBA00022801"/>
    </source>
</evidence>
<dbReference type="InterPro" id="IPR032466">
    <property type="entry name" value="Metal_Hydrolase"/>
</dbReference>
<dbReference type="KEGG" id="shaw:CEB94_00420"/>
<dbReference type="Pfam" id="PF01979">
    <property type="entry name" value="Amidohydro_1"/>
    <property type="match status" value="1"/>
</dbReference>
<organism evidence="6 7">
    <name type="scientific">Streptomyces hawaiiensis</name>
    <dbReference type="NCBI Taxonomy" id="67305"/>
    <lineage>
        <taxon>Bacteria</taxon>
        <taxon>Bacillati</taxon>
        <taxon>Actinomycetota</taxon>
        <taxon>Actinomycetes</taxon>
        <taxon>Kitasatosporales</taxon>
        <taxon>Streptomycetaceae</taxon>
        <taxon>Streptomyces</taxon>
    </lineage>
</organism>